<dbReference type="STRING" id="1191523.MROS_1141"/>
<dbReference type="PRINTS" id="PR00701">
    <property type="entry name" value="60KDINNERMP"/>
</dbReference>
<keyword evidence="7 13" id="KW-0653">Protein transport</keyword>
<feature type="domain" description="Membrane insertase YidC/Oxa/ALB C-terminal" evidence="14">
    <location>
        <begin position="389"/>
        <end position="579"/>
    </location>
</feature>
<dbReference type="GO" id="GO:0032977">
    <property type="term" value="F:membrane insertase activity"/>
    <property type="evidence" value="ECO:0007669"/>
    <property type="project" value="InterPro"/>
</dbReference>
<dbReference type="InterPro" id="IPR047196">
    <property type="entry name" value="YidC_ALB_C"/>
</dbReference>
<dbReference type="NCBIfam" id="TIGR03593">
    <property type="entry name" value="yidC_nterm"/>
    <property type="match status" value="1"/>
</dbReference>
<dbReference type="OrthoDB" id="9780552at2"/>
<comment type="subcellular location">
    <subcellularLocation>
        <location evidence="1">Cell inner membrane</location>
        <topology evidence="1">Multi-pass membrane protein</topology>
    </subcellularLocation>
</comment>
<evidence type="ECO:0000256" key="6">
    <source>
        <dbReference type="ARBA" id="ARBA00022692"/>
    </source>
</evidence>
<dbReference type="InterPro" id="IPR028055">
    <property type="entry name" value="YidC/Oxa/ALB_C"/>
</dbReference>
<evidence type="ECO:0000256" key="12">
    <source>
        <dbReference type="ARBA" id="ARBA00033342"/>
    </source>
</evidence>
<evidence type="ECO:0000256" key="10">
    <source>
        <dbReference type="ARBA" id="ARBA00023186"/>
    </source>
</evidence>
<organism evidence="16 17">
    <name type="scientific">Melioribacter roseus (strain DSM 23840 / JCM 17771 / VKM B-2668 / P3M-2)</name>
    <dbReference type="NCBI Taxonomy" id="1191523"/>
    <lineage>
        <taxon>Bacteria</taxon>
        <taxon>Pseudomonadati</taxon>
        <taxon>Ignavibacteriota</taxon>
        <taxon>Ignavibacteria</taxon>
        <taxon>Ignavibacteriales</taxon>
        <taxon>Melioribacteraceae</taxon>
        <taxon>Melioribacter</taxon>
    </lineage>
</organism>
<dbReference type="Proteomes" id="UP000009011">
    <property type="component" value="Chromosome"/>
</dbReference>
<evidence type="ECO:0000313" key="16">
    <source>
        <dbReference type="EMBL" id="AFN74380.1"/>
    </source>
</evidence>
<evidence type="ECO:0000256" key="8">
    <source>
        <dbReference type="ARBA" id="ARBA00022989"/>
    </source>
</evidence>
<reference evidence="16 17" key="1">
    <citation type="journal article" date="2013" name="PLoS ONE">
        <title>Genomic analysis of Melioribacter roseus, facultatively anaerobic organotrophic bacterium representing a novel deep lineage within Bacteriodetes/Chlorobi group.</title>
        <authorList>
            <person name="Kadnikov V.V."/>
            <person name="Mardanov A.V."/>
            <person name="Podosokorskaya O.A."/>
            <person name="Gavrilov S.N."/>
            <person name="Kublanov I.V."/>
            <person name="Beletsky A.V."/>
            <person name="Bonch-Osmolovskaya E.A."/>
            <person name="Ravin N.V."/>
        </authorList>
    </citation>
    <scope>NUCLEOTIDE SEQUENCE [LARGE SCALE GENOMIC DNA]</scope>
    <source>
        <strain evidence="17">JCM 17771 / P3M-2</strain>
    </source>
</reference>
<dbReference type="NCBIfam" id="TIGR03592">
    <property type="entry name" value="yidC_oxa1_cterm"/>
    <property type="match status" value="1"/>
</dbReference>
<comment type="similarity">
    <text evidence="2 13">Belongs to the OXA1/ALB3/YidC family. Type 1 subfamily.</text>
</comment>
<evidence type="ECO:0000256" key="9">
    <source>
        <dbReference type="ARBA" id="ARBA00023136"/>
    </source>
</evidence>
<keyword evidence="4 13" id="KW-0813">Transport</keyword>
<dbReference type="InterPro" id="IPR028053">
    <property type="entry name" value="Membr_insert_YidC_N"/>
</dbReference>
<dbReference type="HAMAP" id="MF_01810">
    <property type="entry name" value="YidC_type1"/>
    <property type="match status" value="1"/>
</dbReference>
<evidence type="ECO:0000256" key="1">
    <source>
        <dbReference type="ARBA" id="ARBA00004429"/>
    </source>
</evidence>
<comment type="subunit">
    <text evidence="13">Interacts with the Sec translocase complex via SecD. Specifically interacts with transmembrane segments of nascent integral membrane proteins during membrane integration.</text>
</comment>
<dbReference type="InterPro" id="IPR038221">
    <property type="entry name" value="YidC_periplasmic_sf"/>
</dbReference>
<dbReference type="Pfam" id="PF14849">
    <property type="entry name" value="YidC_periplas"/>
    <property type="match status" value="1"/>
</dbReference>
<dbReference type="CDD" id="cd20070">
    <property type="entry name" value="5TM_YidC_Alb3"/>
    <property type="match status" value="1"/>
</dbReference>
<gene>
    <name evidence="13" type="primary">yidC</name>
    <name evidence="16" type="ordered locus">MROS_1141</name>
</gene>
<keyword evidence="6 13" id="KW-0812">Transmembrane</keyword>
<evidence type="ECO:0000256" key="3">
    <source>
        <dbReference type="ARBA" id="ARBA00015325"/>
    </source>
</evidence>
<dbReference type="RefSeq" id="WP_014855816.1">
    <property type="nucleotide sequence ID" value="NC_018178.1"/>
</dbReference>
<evidence type="ECO:0000259" key="15">
    <source>
        <dbReference type="Pfam" id="PF14849"/>
    </source>
</evidence>
<feature type="transmembrane region" description="Helical" evidence="13">
    <location>
        <begin position="508"/>
        <end position="528"/>
    </location>
</feature>
<protein>
    <recommendedName>
        <fullName evidence="3 13">Membrane protein insertase YidC</fullName>
    </recommendedName>
    <alternativeName>
        <fullName evidence="12 13">Foldase YidC</fullName>
    </alternativeName>
    <alternativeName>
        <fullName evidence="11 13">Membrane integrase YidC</fullName>
    </alternativeName>
    <alternativeName>
        <fullName evidence="13">Membrane protein YidC</fullName>
    </alternativeName>
</protein>
<keyword evidence="17" id="KW-1185">Reference proteome</keyword>
<name>I6Z5E4_MELRP</name>
<evidence type="ECO:0000256" key="13">
    <source>
        <dbReference type="HAMAP-Rule" id="MF_01810"/>
    </source>
</evidence>
<dbReference type="PATRIC" id="fig|1191523.3.peg.1207"/>
<evidence type="ECO:0000256" key="11">
    <source>
        <dbReference type="ARBA" id="ARBA00033245"/>
    </source>
</evidence>
<dbReference type="InterPro" id="IPR001708">
    <property type="entry name" value="YidC/ALB3/OXA1/COX18"/>
</dbReference>
<dbReference type="eggNOG" id="COG0706">
    <property type="taxonomic scope" value="Bacteria"/>
</dbReference>
<feature type="transmembrane region" description="Helical" evidence="13">
    <location>
        <begin position="388"/>
        <end position="408"/>
    </location>
</feature>
<evidence type="ECO:0000256" key="4">
    <source>
        <dbReference type="ARBA" id="ARBA00022448"/>
    </source>
</evidence>
<keyword evidence="8 13" id="KW-1133">Transmembrane helix</keyword>
<feature type="transmembrane region" description="Helical" evidence="13">
    <location>
        <begin position="450"/>
        <end position="475"/>
    </location>
</feature>
<sequence>MDRQSTIAFILIGVILVVWLYLNSPTPPPALPETNDSTLTAQDTLTAVEDTIPVEKAEEPEAKTEIAGEEILPFGTTRLPEKIITIDTKLARIELTSKGAKIRKYYLKNYETWYHEKFDENDFYNRHVQLINPDNGGDFNLIFVTKEGKLVNTSSLDFTSDAGNYFYKLEENDSLTLKYKFEGTDGKEIVKTFKFFGGDYAADIDIEFSNFQDVISSFRYDVAWTNGINFTEKNSVDEAYYSNAAVYAGGEQVIIDASSPDEKVSKDINGKVDWAGVKSKYFSVIISPNDPNDDGGAYVEGTHTVKGEDVREYYSVSLKVPFKNQSYQKDSFKLYIGPVEYNTLKTYGRSFEALVDFGSFLGLTFIIRPISEYFLLPLMKFLHQFIPNYGFVIILLSIIVKFALHPLTKQSMKSMKKMQLLQPKINELKEKYKDDPQRVQKETMKLYSTYGINPMGGCFPMLLQMPILIALWSLFNVAIDIRQQPFILWIDNLSAPDVIFKLPFKVPIFNIDVVSGLALLLGVTMFLQQKQSVRDPSQKALVYIMPVMFTLMFMGFPSGLNLYYFMFNLLSIVQQYYINHKKDDMELVPVANPKKKQGFMARMLEAAEKQAQTQKQIQSKSKKEKIIDYESKCETSLNYIILFLFNY</sequence>
<dbReference type="CDD" id="cd19961">
    <property type="entry name" value="EcYidC-like_peri"/>
    <property type="match status" value="1"/>
</dbReference>
<dbReference type="HOGENOM" id="CLU_016535_2_0_10"/>
<dbReference type="GO" id="GO:0051205">
    <property type="term" value="P:protein insertion into membrane"/>
    <property type="evidence" value="ECO:0007669"/>
    <property type="project" value="TreeGrafter"/>
</dbReference>
<dbReference type="InterPro" id="IPR019998">
    <property type="entry name" value="Membr_insert_YidC"/>
</dbReference>
<feature type="domain" description="Membrane insertase YidC N-terminal" evidence="15">
    <location>
        <begin position="84"/>
        <end position="370"/>
    </location>
</feature>
<dbReference type="GO" id="GO:0015031">
    <property type="term" value="P:protein transport"/>
    <property type="evidence" value="ECO:0007669"/>
    <property type="project" value="UniProtKB-KW"/>
</dbReference>
<evidence type="ECO:0000256" key="5">
    <source>
        <dbReference type="ARBA" id="ARBA00022475"/>
    </source>
</evidence>
<dbReference type="AlphaFoldDB" id="I6Z5E4"/>
<dbReference type="PANTHER" id="PTHR12428:SF65">
    <property type="entry name" value="CYTOCHROME C OXIDASE ASSEMBLY PROTEIN COX18, MITOCHONDRIAL"/>
    <property type="match status" value="1"/>
</dbReference>
<feature type="transmembrane region" description="Helical" evidence="13">
    <location>
        <begin position="6"/>
        <end position="22"/>
    </location>
</feature>
<dbReference type="PANTHER" id="PTHR12428">
    <property type="entry name" value="OXA1"/>
    <property type="match status" value="1"/>
</dbReference>
<keyword evidence="10 13" id="KW-0143">Chaperone</keyword>
<proteinExistence type="inferred from homology"/>
<evidence type="ECO:0000313" key="17">
    <source>
        <dbReference type="Proteomes" id="UP000009011"/>
    </source>
</evidence>
<evidence type="ECO:0000259" key="14">
    <source>
        <dbReference type="Pfam" id="PF02096"/>
    </source>
</evidence>
<dbReference type="PRINTS" id="PR01900">
    <property type="entry name" value="YIDCPROTEIN"/>
</dbReference>
<dbReference type="KEGG" id="mro:MROS_1141"/>
<dbReference type="GO" id="GO:0005886">
    <property type="term" value="C:plasma membrane"/>
    <property type="evidence" value="ECO:0007669"/>
    <property type="project" value="UniProtKB-SubCell"/>
</dbReference>
<feature type="transmembrane region" description="Helical" evidence="13">
    <location>
        <begin position="540"/>
        <end position="556"/>
    </location>
</feature>
<evidence type="ECO:0000256" key="7">
    <source>
        <dbReference type="ARBA" id="ARBA00022927"/>
    </source>
</evidence>
<comment type="function">
    <text evidence="13">Required for the insertion and/or proper folding and/or complex formation of integral membrane proteins into the membrane. Involved in integration of membrane proteins that insert both dependently and independently of the Sec translocase complex, as well as at least some lipoproteins. Aids folding of multispanning membrane proteins.</text>
</comment>
<accession>I6Z5E4</accession>
<dbReference type="Gene3D" id="2.70.98.90">
    <property type="match status" value="1"/>
</dbReference>
<dbReference type="EMBL" id="CP003557">
    <property type="protein sequence ID" value="AFN74380.1"/>
    <property type="molecule type" value="Genomic_DNA"/>
</dbReference>
<dbReference type="Pfam" id="PF02096">
    <property type="entry name" value="60KD_IMP"/>
    <property type="match status" value="1"/>
</dbReference>
<keyword evidence="9 13" id="KW-0472">Membrane</keyword>
<evidence type="ECO:0000256" key="2">
    <source>
        <dbReference type="ARBA" id="ARBA00010527"/>
    </source>
</evidence>
<keyword evidence="5 13" id="KW-1003">Cell membrane</keyword>